<dbReference type="InParanoid" id="A0A0V1BUI7"/>
<evidence type="ECO:0000313" key="2">
    <source>
        <dbReference type="EMBL" id="KRY40478.1"/>
    </source>
</evidence>
<protein>
    <submittedName>
        <fullName evidence="2">Uncharacterized protein</fullName>
    </submittedName>
</protein>
<evidence type="ECO:0000256" key="1">
    <source>
        <dbReference type="SAM" id="MobiDB-lite"/>
    </source>
</evidence>
<gene>
    <name evidence="2" type="ORF">T01_15983</name>
</gene>
<feature type="compositionally biased region" description="Polar residues" evidence="1">
    <location>
        <begin position="52"/>
        <end position="64"/>
    </location>
</feature>
<keyword evidence="3" id="KW-1185">Reference proteome</keyword>
<evidence type="ECO:0000313" key="3">
    <source>
        <dbReference type="Proteomes" id="UP000054776"/>
    </source>
</evidence>
<sequence length="352" mass="39333">MKIRGGVRGVFVVTSSSILASDCLIKYIHIVYCFIVAMPSGKRKIESKGNAPVNTSPSPNSDGRANNLVEDADEPARDSGPLQQEKYSTLYLRITVSIKPRIAISAKITNLCSCLSCQALGIITRPSSSNADYELATEKHRKELDQAAEVTCHQFRRLLRVLPKNSGLHAHYKYQRRIIDALTELTRILSSADEKVTVDLSNDFKGDKRTLVFISPDNRYTHETVEKVLPGSLPWQKIGSMACIPMAVKDQGAASDDTHGNAQCSELSAKSLTHHNFFKHKNICEKLKQAEMDPMNSWHMTCLTQAYLLLAQQSILSVFIRFITSSTWAFMCRKGMPMTRTSDMNYRIPADT</sequence>
<dbReference type="Proteomes" id="UP000054776">
    <property type="component" value="Unassembled WGS sequence"/>
</dbReference>
<dbReference type="AlphaFoldDB" id="A0A0V1BUI7"/>
<dbReference type="EMBL" id="JYDH01000012">
    <property type="protein sequence ID" value="KRY40478.1"/>
    <property type="molecule type" value="Genomic_DNA"/>
</dbReference>
<comment type="caution">
    <text evidence="2">The sequence shown here is derived from an EMBL/GenBank/DDBJ whole genome shotgun (WGS) entry which is preliminary data.</text>
</comment>
<feature type="region of interest" description="Disordered" evidence="1">
    <location>
        <begin position="46"/>
        <end position="81"/>
    </location>
</feature>
<organism evidence="2 3">
    <name type="scientific">Trichinella spiralis</name>
    <name type="common">Trichina worm</name>
    <dbReference type="NCBI Taxonomy" id="6334"/>
    <lineage>
        <taxon>Eukaryota</taxon>
        <taxon>Metazoa</taxon>
        <taxon>Ecdysozoa</taxon>
        <taxon>Nematoda</taxon>
        <taxon>Enoplea</taxon>
        <taxon>Dorylaimia</taxon>
        <taxon>Trichinellida</taxon>
        <taxon>Trichinellidae</taxon>
        <taxon>Trichinella</taxon>
    </lineage>
</organism>
<proteinExistence type="predicted"/>
<accession>A0A0V1BUI7</accession>
<reference evidence="2 3" key="1">
    <citation type="submission" date="2015-01" db="EMBL/GenBank/DDBJ databases">
        <title>Evolution of Trichinella species and genotypes.</title>
        <authorList>
            <person name="Korhonen P.K."/>
            <person name="Edoardo P."/>
            <person name="Giuseppe L.R."/>
            <person name="Gasser R.B."/>
        </authorList>
    </citation>
    <scope>NUCLEOTIDE SEQUENCE [LARGE SCALE GENOMIC DNA]</scope>
    <source>
        <strain evidence="2">ISS3</strain>
    </source>
</reference>
<name>A0A0V1BUI7_TRISP</name>